<dbReference type="EMBL" id="KV426332">
    <property type="protein sequence ID" value="KZV82309.1"/>
    <property type="molecule type" value="Genomic_DNA"/>
</dbReference>
<sequence>MPAADELEKDGRRLRVWRSSYEIERNLRGSPFDDLTELLRLAVPVGTPRQPTLRSDKRKLAELGCRIIAPTICPRSSTSAVLFTIVFGSSQKARNESRASAQVRMDLAPGGEAFASLERGRNIEDGDEIAERAEAFCDKLALR</sequence>
<protein>
    <submittedName>
        <fullName evidence="1">Uncharacterized protein</fullName>
    </submittedName>
</protein>
<organism evidence="1 2">
    <name type="scientific">Exidia glandulosa HHB12029</name>
    <dbReference type="NCBI Taxonomy" id="1314781"/>
    <lineage>
        <taxon>Eukaryota</taxon>
        <taxon>Fungi</taxon>
        <taxon>Dikarya</taxon>
        <taxon>Basidiomycota</taxon>
        <taxon>Agaricomycotina</taxon>
        <taxon>Agaricomycetes</taxon>
        <taxon>Auriculariales</taxon>
        <taxon>Exidiaceae</taxon>
        <taxon>Exidia</taxon>
    </lineage>
</organism>
<gene>
    <name evidence="1" type="ORF">EXIGLDRAFT_702737</name>
</gene>
<accession>A0A165ZFU5</accession>
<dbReference type="InParanoid" id="A0A165ZFU5"/>
<evidence type="ECO:0000313" key="1">
    <source>
        <dbReference type="EMBL" id="KZV82309.1"/>
    </source>
</evidence>
<keyword evidence="2" id="KW-1185">Reference proteome</keyword>
<proteinExistence type="predicted"/>
<evidence type="ECO:0000313" key="2">
    <source>
        <dbReference type="Proteomes" id="UP000077266"/>
    </source>
</evidence>
<dbReference type="AlphaFoldDB" id="A0A165ZFU5"/>
<reference evidence="1 2" key="1">
    <citation type="journal article" date="2016" name="Mol. Biol. Evol.">
        <title>Comparative Genomics of Early-Diverging Mushroom-Forming Fungi Provides Insights into the Origins of Lignocellulose Decay Capabilities.</title>
        <authorList>
            <person name="Nagy L.G."/>
            <person name="Riley R."/>
            <person name="Tritt A."/>
            <person name="Adam C."/>
            <person name="Daum C."/>
            <person name="Floudas D."/>
            <person name="Sun H."/>
            <person name="Yadav J.S."/>
            <person name="Pangilinan J."/>
            <person name="Larsson K.H."/>
            <person name="Matsuura K."/>
            <person name="Barry K."/>
            <person name="Labutti K."/>
            <person name="Kuo R."/>
            <person name="Ohm R.A."/>
            <person name="Bhattacharya S.S."/>
            <person name="Shirouzu T."/>
            <person name="Yoshinaga Y."/>
            <person name="Martin F.M."/>
            <person name="Grigoriev I.V."/>
            <person name="Hibbett D.S."/>
        </authorList>
    </citation>
    <scope>NUCLEOTIDE SEQUENCE [LARGE SCALE GENOMIC DNA]</scope>
    <source>
        <strain evidence="1 2">HHB12029</strain>
    </source>
</reference>
<name>A0A165ZFU5_EXIGL</name>
<dbReference type="Proteomes" id="UP000077266">
    <property type="component" value="Unassembled WGS sequence"/>
</dbReference>